<feature type="region of interest" description="Disordered" evidence="1">
    <location>
        <begin position="1"/>
        <end position="27"/>
    </location>
</feature>
<dbReference type="EMBL" id="AB028938">
    <property type="protein sequence ID" value="BAB19669.1"/>
    <property type="molecule type" value="Genomic_DNA"/>
</dbReference>
<reference evidence="3" key="1">
    <citation type="journal article" date="2002" name="Appl. Environ. Microbiol.">
        <title>Photosynthetic apparatus in Roseateles depolymerans 61A is transcriptionally induced by carbon limitation.</title>
        <authorList>
            <person name="Suyama T."/>
            <person name="Shigematsu T."/>
            <person name="Suzuki T."/>
            <person name="Tokiwa Y."/>
            <person name="Kanagawa T."/>
            <person name="Nagashima K.V."/>
            <person name="Hanada S."/>
        </authorList>
    </citation>
    <scope>NUCLEOTIDE SEQUENCE</scope>
    <source>
        <strain evidence="3">61A - DSM11813</strain>
    </source>
</reference>
<evidence type="ECO:0000313" key="4">
    <source>
        <dbReference type="Proteomes" id="UP000060699"/>
    </source>
</evidence>
<evidence type="ECO:0000313" key="3">
    <source>
        <dbReference type="EMBL" id="BAB19669.1"/>
    </source>
</evidence>
<evidence type="ECO:0000313" key="2">
    <source>
        <dbReference type="EMBL" id="ALV05540.1"/>
    </source>
</evidence>
<evidence type="ECO:0000256" key="1">
    <source>
        <dbReference type="SAM" id="MobiDB-lite"/>
    </source>
</evidence>
<dbReference type="Proteomes" id="UP000060699">
    <property type="component" value="Chromosome"/>
</dbReference>
<keyword evidence="4" id="KW-1185">Reference proteome</keyword>
<dbReference type="EMBL" id="CP013729">
    <property type="protein sequence ID" value="ALV05540.1"/>
    <property type="molecule type" value="Genomic_DNA"/>
</dbReference>
<organism evidence="3">
    <name type="scientific">Roseateles depolymerans</name>
    <dbReference type="NCBI Taxonomy" id="76731"/>
    <lineage>
        <taxon>Bacteria</taxon>
        <taxon>Pseudomonadati</taxon>
        <taxon>Pseudomonadota</taxon>
        <taxon>Betaproteobacteria</taxon>
        <taxon>Burkholderiales</taxon>
        <taxon>Sphaerotilaceae</taxon>
        <taxon>Roseateles</taxon>
    </lineage>
</organism>
<accession>Q9F209</accession>
<gene>
    <name evidence="3" type="primary">ORF077</name>
    <name evidence="2" type="ORF">RD2015_1046</name>
</gene>
<proteinExistence type="predicted"/>
<dbReference type="KEGG" id="rdp:RD2015_1046"/>
<dbReference type="STRING" id="76731.RD2015_1046"/>
<sequence length="77" mass="8101">MSAGRRPRSGHSGRSGRSGRTFGGSHAGLAHWPRQLAARLWSALCETGATVALQHGITMVKPQTLTDSPVHRAGETA</sequence>
<name>Q9F209_9BURK</name>
<reference evidence="2 4" key="2">
    <citation type="submission" date="2015-12" db="EMBL/GenBank/DDBJ databases">
        <title>Complete genome of Roseateles depolymerans KCTC 42856.</title>
        <authorList>
            <person name="Kim K.M."/>
        </authorList>
    </citation>
    <scope>NUCLEOTIDE SEQUENCE [LARGE SCALE GENOMIC DNA]</scope>
    <source>
        <strain evidence="2 4">KCTC 42856</strain>
    </source>
</reference>
<protein>
    <submittedName>
        <fullName evidence="3">ORF077 protein</fullName>
    </submittedName>
</protein>
<dbReference type="AlphaFoldDB" id="Q9F209"/>
<feature type="compositionally biased region" description="Basic residues" evidence="1">
    <location>
        <begin position="1"/>
        <end position="11"/>
    </location>
</feature>